<dbReference type="Pfam" id="PF08281">
    <property type="entry name" value="Sigma70_r4_2"/>
    <property type="match status" value="1"/>
</dbReference>
<dbReference type="InterPro" id="IPR036388">
    <property type="entry name" value="WH-like_DNA-bd_sf"/>
</dbReference>
<comment type="caution">
    <text evidence="6">The sequence shown here is derived from an EMBL/GenBank/DDBJ whole genome shotgun (WGS) entry which is preliminary data.</text>
</comment>
<dbReference type="AlphaFoldDB" id="A0A645AXR3"/>
<name>A0A645AXR3_9ZZZZ</name>
<sequence length="151" mass="17783">MSDSYAEDAVQYTFMRLWEGRDTFDYKTGIKNLLFTILKNYILNEIRHNNLVIQKNYELAQSTEEMETEFLHELEDADFKAHLYRLIDQLTPQKKEVCLLKIQQGMSNQEVADAMHISVSTVKSHYTQVIKLLRSQLDKIIMVVLAIRCFM</sequence>
<dbReference type="InterPro" id="IPR000792">
    <property type="entry name" value="Tscrpt_reg_LuxR_C"/>
</dbReference>
<dbReference type="Gene3D" id="1.10.1740.10">
    <property type="match status" value="1"/>
</dbReference>
<proteinExistence type="inferred from homology"/>
<dbReference type="PANTHER" id="PTHR43133:SF46">
    <property type="entry name" value="RNA POLYMERASE SIGMA-70 FACTOR ECF SUBFAMILY"/>
    <property type="match status" value="1"/>
</dbReference>
<dbReference type="InterPro" id="IPR014284">
    <property type="entry name" value="RNA_pol_sigma-70_dom"/>
</dbReference>
<dbReference type="InterPro" id="IPR039425">
    <property type="entry name" value="RNA_pol_sigma-70-like"/>
</dbReference>
<dbReference type="InterPro" id="IPR013249">
    <property type="entry name" value="RNA_pol_sigma70_r4_t2"/>
</dbReference>
<dbReference type="SUPFAM" id="SSF88946">
    <property type="entry name" value="Sigma2 domain of RNA polymerase sigma factors"/>
    <property type="match status" value="1"/>
</dbReference>
<keyword evidence="3" id="KW-0731">Sigma factor</keyword>
<keyword evidence="2" id="KW-0805">Transcription regulation</keyword>
<evidence type="ECO:0000256" key="3">
    <source>
        <dbReference type="ARBA" id="ARBA00023082"/>
    </source>
</evidence>
<comment type="similarity">
    <text evidence="1">Belongs to the sigma-70 factor family. ECF subfamily.</text>
</comment>
<organism evidence="6">
    <name type="scientific">bioreactor metagenome</name>
    <dbReference type="NCBI Taxonomy" id="1076179"/>
    <lineage>
        <taxon>unclassified sequences</taxon>
        <taxon>metagenomes</taxon>
        <taxon>ecological metagenomes</taxon>
    </lineage>
</organism>
<dbReference type="InterPro" id="IPR007627">
    <property type="entry name" value="RNA_pol_sigma70_r2"/>
</dbReference>
<keyword evidence="4" id="KW-0804">Transcription</keyword>
<dbReference type="Pfam" id="PF04542">
    <property type="entry name" value="Sigma70_r2"/>
    <property type="match status" value="1"/>
</dbReference>
<evidence type="ECO:0000313" key="6">
    <source>
        <dbReference type="EMBL" id="MPM57091.1"/>
    </source>
</evidence>
<dbReference type="EMBL" id="VSSQ01016088">
    <property type="protein sequence ID" value="MPM57091.1"/>
    <property type="molecule type" value="Genomic_DNA"/>
</dbReference>
<dbReference type="SMART" id="SM00421">
    <property type="entry name" value="HTH_LUXR"/>
    <property type="match status" value="1"/>
</dbReference>
<accession>A0A645AXR3</accession>
<reference evidence="6" key="1">
    <citation type="submission" date="2019-08" db="EMBL/GenBank/DDBJ databases">
        <authorList>
            <person name="Kucharzyk K."/>
            <person name="Murdoch R.W."/>
            <person name="Higgins S."/>
            <person name="Loffler F."/>
        </authorList>
    </citation>
    <scope>NUCLEOTIDE SEQUENCE</scope>
</reference>
<dbReference type="InterPro" id="IPR013324">
    <property type="entry name" value="RNA_pol_sigma_r3/r4-like"/>
</dbReference>
<dbReference type="PANTHER" id="PTHR43133">
    <property type="entry name" value="RNA POLYMERASE ECF-TYPE SIGMA FACTO"/>
    <property type="match status" value="1"/>
</dbReference>
<evidence type="ECO:0000256" key="4">
    <source>
        <dbReference type="ARBA" id="ARBA00023163"/>
    </source>
</evidence>
<feature type="domain" description="HTH luxR-type" evidence="5">
    <location>
        <begin position="87"/>
        <end position="143"/>
    </location>
</feature>
<gene>
    <name evidence="6" type="ORF">SDC9_103909</name>
</gene>
<protein>
    <recommendedName>
        <fullName evidence="5">HTH luxR-type domain-containing protein</fullName>
    </recommendedName>
</protein>
<evidence type="ECO:0000259" key="5">
    <source>
        <dbReference type="SMART" id="SM00421"/>
    </source>
</evidence>
<dbReference type="InterPro" id="IPR013325">
    <property type="entry name" value="RNA_pol_sigma_r2"/>
</dbReference>
<dbReference type="GO" id="GO:0003677">
    <property type="term" value="F:DNA binding"/>
    <property type="evidence" value="ECO:0007669"/>
    <property type="project" value="InterPro"/>
</dbReference>
<evidence type="ECO:0000256" key="2">
    <source>
        <dbReference type="ARBA" id="ARBA00023015"/>
    </source>
</evidence>
<dbReference type="NCBIfam" id="TIGR02937">
    <property type="entry name" value="sigma70-ECF"/>
    <property type="match status" value="1"/>
</dbReference>
<dbReference type="GO" id="GO:0016987">
    <property type="term" value="F:sigma factor activity"/>
    <property type="evidence" value="ECO:0007669"/>
    <property type="project" value="UniProtKB-KW"/>
</dbReference>
<dbReference type="SUPFAM" id="SSF88659">
    <property type="entry name" value="Sigma3 and sigma4 domains of RNA polymerase sigma factors"/>
    <property type="match status" value="1"/>
</dbReference>
<dbReference type="Gene3D" id="1.10.10.10">
    <property type="entry name" value="Winged helix-like DNA-binding domain superfamily/Winged helix DNA-binding domain"/>
    <property type="match status" value="1"/>
</dbReference>
<evidence type="ECO:0000256" key="1">
    <source>
        <dbReference type="ARBA" id="ARBA00010641"/>
    </source>
</evidence>
<dbReference type="GO" id="GO:0006352">
    <property type="term" value="P:DNA-templated transcription initiation"/>
    <property type="evidence" value="ECO:0007669"/>
    <property type="project" value="InterPro"/>
</dbReference>